<feature type="compositionally biased region" description="Basic and acidic residues" evidence="1">
    <location>
        <begin position="755"/>
        <end position="767"/>
    </location>
</feature>
<dbReference type="InterPro" id="IPR001849">
    <property type="entry name" value="PH_domain"/>
</dbReference>
<feature type="region of interest" description="Disordered" evidence="1">
    <location>
        <begin position="755"/>
        <end position="924"/>
    </location>
</feature>
<feature type="compositionally biased region" description="Polar residues" evidence="1">
    <location>
        <begin position="421"/>
        <end position="435"/>
    </location>
</feature>
<feature type="region of interest" description="Disordered" evidence="1">
    <location>
        <begin position="252"/>
        <end position="294"/>
    </location>
</feature>
<dbReference type="Gene3D" id="2.30.29.30">
    <property type="entry name" value="Pleckstrin-homology domain (PH domain)/Phosphotyrosine-binding domain (PTB)"/>
    <property type="match status" value="1"/>
</dbReference>
<feature type="compositionally biased region" description="Acidic residues" evidence="1">
    <location>
        <begin position="732"/>
        <end position="741"/>
    </location>
</feature>
<dbReference type="EMBL" id="CAJPEV010008180">
    <property type="protein sequence ID" value="CAG0905150.1"/>
    <property type="molecule type" value="Genomic_DNA"/>
</dbReference>
<feature type="compositionally biased region" description="Polar residues" evidence="1">
    <location>
        <begin position="368"/>
        <end position="377"/>
    </location>
</feature>
<feature type="compositionally biased region" description="Polar residues" evidence="1">
    <location>
        <begin position="394"/>
        <end position="407"/>
    </location>
</feature>
<organism evidence="3">
    <name type="scientific">Darwinula stevensoni</name>
    <dbReference type="NCBI Taxonomy" id="69355"/>
    <lineage>
        <taxon>Eukaryota</taxon>
        <taxon>Metazoa</taxon>
        <taxon>Ecdysozoa</taxon>
        <taxon>Arthropoda</taxon>
        <taxon>Crustacea</taxon>
        <taxon>Oligostraca</taxon>
        <taxon>Ostracoda</taxon>
        <taxon>Podocopa</taxon>
        <taxon>Podocopida</taxon>
        <taxon>Darwinulocopina</taxon>
        <taxon>Darwinuloidea</taxon>
        <taxon>Darwinulidae</taxon>
        <taxon>Darwinula</taxon>
    </lineage>
</organism>
<dbReference type="Pfam" id="PF00169">
    <property type="entry name" value="PH"/>
    <property type="match status" value="1"/>
</dbReference>
<evidence type="ECO:0000256" key="1">
    <source>
        <dbReference type="SAM" id="MobiDB-lite"/>
    </source>
</evidence>
<feature type="compositionally biased region" description="Basic and acidic residues" evidence="1">
    <location>
        <begin position="544"/>
        <end position="556"/>
    </location>
</feature>
<proteinExistence type="predicted"/>
<accession>A0A7R9AHF1</accession>
<evidence type="ECO:0000259" key="2">
    <source>
        <dbReference type="PROSITE" id="PS50003"/>
    </source>
</evidence>
<name>A0A7R9AHF1_9CRUS</name>
<dbReference type="EMBL" id="LR907697">
    <property type="protein sequence ID" value="CAD7254175.1"/>
    <property type="molecule type" value="Genomic_DNA"/>
</dbReference>
<feature type="non-terminal residue" evidence="3">
    <location>
        <position position="1"/>
    </location>
</feature>
<feature type="compositionally biased region" description="Basic and acidic residues" evidence="1">
    <location>
        <begin position="500"/>
        <end position="513"/>
    </location>
</feature>
<evidence type="ECO:0000313" key="3">
    <source>
        <dbReference type="EMBL" id="CAD7254175.1"/>
    </source>
</evidence>
<dbReference type="InterPro" id="IPR011993">
    <property type="entry name" value="PH-like_dom_sf"/>
</dbReference>
<dbReference type="Proteomes" id="UP000677054">
    <property type="component" value="Unassembled WGS sequence"/>
</dbReference>
<feature type="compositionally biased region" description="Polar residues" evidence="1">
    <location>
        <begin position="855"/>
        <end position="866"/>
    </location>
</feature>
<gene>
    <name evidence="3" type="ORF">DSTB1V02_LOCUS13921</name>
</gene>
<feature type="compositionally biased region" description="Pro residues" evidence="1">
    <location>
        <begin position="333"/>
        <end position="343"/>
    </location>
</feature>
<feature type="non-terminal residue" evidence="3">
    <location>
        <position position="1037"/>
    </location>
</feature>
<feature type="compositionally biased region" description="Basic and acidic residues" evidence="1">
    <location>
        <begin position="479"/>
        <end position="490"/>
    </location>
</feature>
<evidence type="ECO:0000313" key="4">
    <source>
        <dbReference type="Proteomes" id="UP000677054"/>
    </source>
</evidence>
<feature type="compositionally biased region" description="Low complexity" evidence="1">
    <location>
        <begin position="514"/>
        <end position="523"/>
    </location>
</feature>
<dbReference type="AlphaFoldDB" id="A0A7R9AHF1"/>
<keyword evidence="4" id="KW-1185">Reference proteome</keyword>
<protein>
    <recommendedName>
        <fullName evidence="2">PH domain-containing protein</fullName>
    </recommendedName>
</protein>
<feature type="region of interest" description="Disordered" evidence="1">
    <location>
        <begin position="682"/>
        <end position="742"/>
    </location>
</feature>
<dbReference type="CDD" id="cd00821">
    <property type="entry name" value="PH"/>
    <property type="match status" value="1"/>
</dbReference>
<feature type="compositionally biased region" description="Basic residues" evidence="1">
    <location>
        <begin position="880"/>
        <end position="889"/>
    </location>
</feature>
<dbReference type="SUPFAM" id="SSF50729">
    <property type="entry name" value="PH domain-like"/>
    <property type="match status" value="1"/>
</dbReference>
<feature type="region of interest" description="Disordered" evidence="1">
    <location>
        <begin position="1001"/>
        <end position="1037"/>
    </location>
</feature>
<feature type="compositionally biased region" description="Basic and acidic residues" evidence="1">
    <location>
        <begin position="1013"/>
        <end position="1022"/>
    </location>
</feature>
<feature type="compositionally biased region" description="Basic and acidic residues" evidence="1">
    <location>
        <begin position="707"/>
        <end position="720"/>
    </location>
</feature>
<feature type="compositionally biased region" description="Acidic residues" evidence="1">
    <location>
        <begin position="319"/>
        <end position="329"/>
    </location>
</feature>
<feature type="compositionally biased region" description="Low complexity" evidence="1">
    <location>
        <begin position="350"/>
        <end position="367"/>
    </location>
</feature>
<dbReference type="PROSITE" id="PS50003">
    <property type="entry name" value="PH_DOMAIN"/>
    <property type="match status" value="1"/>
</dbReference>
<feature type="compositionally biased region" description="Polar residues" evidence="1">
    <location>
        <begin position="770"/>
        <end position="789"/>
    </location>
</feature>
<dbReference type="SMART" id="SM00233">
    <property type="entry name" value="PH"/>
    <property type="match status" value="2"/>
</dbReference>
<sequence length="1037" mass="115396">PPPPPAECKAFLGELERQAVLKGSLASQLAGLQRLLRPLLGGGSTPASDLSVSCGSLTRKRPAVSETTPHKKPDRLCTPSYADALNQSCENGPLYVLRECGMLSFRPRKKRYSAVLYSRRWLLLFKDARAKKPKVAIFLEQALLIPGESLQQKVSEKKKHRVFLLSERLDNQEFQTYMLLAPSLSERNQWERKLRSICLSPDDSPSEAENIYEQFGEETLRNFMASYPDDPEQEAFYMEVEETGGRCTPEIKPFQFSPPKRNEIDSEGQQSLDGVGTPTLRKTDDARTTLRVPNSNPTFISLLKEIESSFKDRDRLPQPEEECEEEEYDTVPMPRPVESPVPAIPRKSSKASLPSNSSPNQPSIPTNHPTSSPITDTMETHPSHPEEKAPFTKSEATPMNPSPSTRHPTADAESHTPHQHPATSTPVHHSNTQSRDPPRNTPAAASLYRLHPNLPALPPTETAPSKTTISPPSNPSTPHPKDLPPPERPTKTTRTTPSSHPEEKPRAPERRESLLSSPLPRLSQHSQPETTKPPVEMQPPDLPSKVKEPAREETRKGSVRWHSCMSVSHACALSNSSQHGLLQILQVLPSPREDSYEAVLYGNRWLLLFGRAGAAKPEIAVFLPNALLLSGVSLQQVNEERKHRIFLLSEQLGSLGFNTYTFLAPTLEERERWEEKLAASCPAVPGDTENTQIAPSPGTLRATDTTRGNEKETLSLKAEETNESNLSTTEVTYDDPYEYDLSDLSPKTERKIVHGQEHQISGDHDPLNKTAGTMGSASRDLLSSKSGNTAADEDSDSDYTEPVDDRGSMESNYDDVPCPRPIRSSKPPVPPKAAKPNLSSASFQHPPSLKKAQRTNRLSANATDNPLRSDPHQPLSIHPPPHRRRRKTHTPSPSDRVPSAPSDLHTSQRKHPTLRSSKEHPSCCITPPPPVETLHPLPFPQRKRFQPRLPLQQEKLNLVFKHARPPQNFPHAIQPARCISQYALQFEPGEILIRFDSFRSGPKRSSSFRASNRTKEVFDQGEKPASPFRPLAISTPN</sequence>
<feature type="compositionally biased region" description="Basic and acidic residues" evidence="1">
    <location>
        <begin position="378"/>
        <end position="390"/>
    </location>
</feature>
<feature type="region of interest" description="Disordered" evidence="1">
    <location>
        <begin position="310"/>
        <end position="557"/>
    </location>
</feature>
<feature type="compositionally biased region" description="Acidic residues" evidence="1">
    <location>
        <begin position="791"/>
        <end position="802"/>
    </location>
</feature>
<feature type="domain" description="PH" evidence="2">
    <location>
        <begin position="96"/>
        <end position="199"/>
    </location>
</feature>
<reference evidence="3" key="1">
    <citation type="submission" date="2020-11" db="EMBL/GenBank/DDBJ databases">
        <authorList>
            <person name="Tran Van P."/>
        </authorList>
    </citation>
    <scope>NUCLEOTIDE SEQUENCE</scope>
</reference>